<dbReference type="Proteomes" id="UP000807353">
    <property type="component" value="Unassembled WGS sequence"/>
</dbReference>
<dbReference type="PROSITE" id="PS51387">
    <property type="entry name" value="FAD_PCMH"/>
    <property type="match status" value="1"/>
</dbReference>
<feature type="domain" description="FAD-binding PCMH-type" evidence="6">
    <location>
        <begin position="35"/>
        <end position="207"/>
    </location>
</feature>
<evidence type="ECO:0000256" key="3">
    <source>
        <dbReference type="ARBA" id="ARBA00022630"/>
    </source>
</evidence>
<dbReference type="InterPro" id="IPR016167">
    <property type="entry name" value="FAD-bd_PCMH_sub1"/>
</dbReference>
<dbReference type="Gene3D" id="3.30.43.10">
    <property type="entry name" value="Uridine Diphospho-n-acetylenolpyruvylglucosamine Reductase, domain 2"/>
    <property type="match status" value="1"/>
</dbReference>
<keyword evidence="4" id="KW-0274">FAD</keyword>
<proteinExistence type="inferred from homology"/>
<reference evidence="7" key="1">
    <citation type="submission" date="2020-11" db="EMBL/GenBank/DDBJ databases">
        <authorList>
            <consortium name="DOE Joint Genome Institute"/>
            <person name="Ahrendt S."/>
            <person name="Riley R."/>
            <person name="Andreopoulos W."/>
            <person name="Labutti K."/>
            <person name="Pangilinan J."/>
            <person name="Ruiz-Duenas F.J."/>
            <person name="Barrasa J.M."/>
            <person name="Sanchez-Garcia M."/>
            <person name="Camarero S."/>
            <person name="Miyauchi S."/>
            <person name="Serrano A."/>
            <person name="Linde D."/>
            <person name="Babiker R."/>
            <person name="Drula E."/>
            <person name="Ayuso-Fernandez I."/>
            <person name="Pacheco R."/>
            <person name="Padilla G."/>
            <person name="Ferreira P."/>
            <person name="Barriuso J."/>
            <person name="Kellner H."/>
            <person name="Castanera R."/>
            <person name="Alfaro M."/>
            <person name="Ramirez L."/>
            <person name="Pisabarro A.G."/>
            <person name="Kuo A."/>
            <person name="Tritt A."/>
            <person name="Lipzen A."/>
            <person name="He G."/>
            <person name="Yan M."/>
            <person name="Ng V."/>
            <person name="Cullen D."/>
            <person name="Martin F."/>
            <person name="Rosso M.-N."/>
            <person name="Henrissat B."/>
            <person name="Hibbett D."/>
            <person name="Martinez A.T."/>
            <person name="Grigoriev I.V."/>
        </authorList>
    </citation>
    <scope>NUCLEOTIDE SEQUENCE</scope>
    <source>
        <strain evidence="7">CBS 247.69</strain>
    </source>
</reference>
<evidence type="ECO:0000259" key="6">
    <source>
        <dbReference type="PROSITE" id="PS51387"/>
    </source>
</evidence>
<evidence type="ECO:0000313" key="7">
    <source>
        <dbReference type="EMBL" id="KAF9459412.1"/>
    </source>
</evidence>
<evidence type="ECO:0000313" key="8">
    <source>
        <dbReference type="Proteomes" id="UP000807353"/>
    </source>
</evidence>
<gene>
    <name evidence="7" type="ORF">BDZ94DRAFT_1268376</name>
</gene>
<dbReference type="InterPro" id="IPR006094">
    <property type="entry name" value="Oxid_FAD_bind_N"/>
</dbReference>
<dbReference type="Pfam" id="PF01565">
    <property type="entry name" value="FAD_binding_4"/>
    <property type="match status" value="1"/>
</dbReference>
<dbReference type="AlphaFoldDB" id="A0A9P6CBF1"/>
<accession>A0A9P6CBF1</accession>
<keyword evidence="3" id="KW-0285">Flavoprotein</keyword>
<comment type="cofactor">
    <cofactor evidence="1">
        <name>FAD</name>
        <dbReference type="ChEBI" id="CHEBI:57692"/>
    </cofactor>
</comment>
<evidence type="ECO:0000256" key="1">
    <source>
        <dbReference type="ARBA" id="ARBA00001974"/>
    </source>
</evidence>
<evidence type="ECO:0000256" key="5">
    <source>
        <dbReference type="ARBA" id="ARBA00023002"/>
    </source>
</evidence>
<dbReference type="InterPro" id="IPR016166">
    <property type="entry name" value="FAD-bd_PCMH"/>
</dbReference>
<keyword evidence="5" id="KW-0560">Oxidoreductase</keyword>
<dbReference type="OrthoDB" id="415825at2759"/>
<comment type="similarity">
    <text evidence="2">Belongs to the oxygen-dependent FAD-linked oxidoreductase family.</text>
</comment>
<evidence type="ECO:0000256" key="4">
    <source>
        <dbReference type="ARBA" id="ARBA00022827"/>
    </source>
</evidence>
<dbReference type="GO" id="GO:0071949">
    <property type="term" value="F:FAD binding"/>
    <property type="evidence" value="ECO:0007669"/>
    <property type="project" value="InterPro"/>
</dbReference>
<dbReference type="Pfam" id="PF08031">
    <property type="entry name" value="BBE"/>
    <property type="match status" value="1"/>
</dbReference>
<dbReference type="Gene3D" id="3.40.462.20">
    <property type="match status" value="1"/>
</dbReference>
<comment type="caution">
    <text evidence="7">The sequence shown here is derived from an EMBL/GenBank/DDBJ whole genome shotgun (WGS) entry which is preliminary data.</text>
</comment>
<dbReference type="Gene3D" id="3.30.465.10">
    <property type="match status" value="1"/>
</dbReference>
<dbReference type="PANTHER" id="PTHR42973">
    <property type="entry name" value="BINDING OXIDOREDUCTASE, PUTATIVE (AFU_ORTHOLOGUE AFUA_1G17690)-RELATED"/>
    <property type="match status" value="1"/>
</dbReference>
<dbReference type="GO" id="GO:0016491">
    <property type="term" value="F:oxidoreductase activity"/>
    <property type="evidence" value="ECO:0007669"/>
    <property type="project" value="UniProtKB-KW"/>
</dbReference>
<dbReference type="InterPro" id="IPR016169">
    <property type="entry name" value="FAD-bd_PCMH_sub2"/>
</dbReference>
<name>A0A9P6CBF1_9AGAR</name>
<dbReference type="InterPro" id="IPR050416">
    <property type="entry name" value="FAD-linked_Oxidoreductase"/>
</dbReference>
<dbReference type="PANTHER" id="PTHR42973:SF39">
    <property type="entry name" value="FAD-BINDING PCMH-TYPE DOMAIN-CONTAINING PROTEIN"/>
    <property type="match status" value="1"/>
</dbReference>
<organism evidence="7 8">
    <name type="scientific">Collybia nuda</name>
    <dbReference type="NCBI Taxonomy" id="64659"/>
    <lineage>
        <taxon>Eukaryota</taxon>
        <taxon>Fungi</taxon>
        <taxon>Dikarya</taxon>
        <taxon>Basidiomycota</taxon>
        <taxon>Agaricomycotina</taxon>
        <taxon>Agaricomycetes</taxon>
        <taxon>Agaricomycetidae</taxon>
        <taxon>Agaricales</taxon>
        <taxon>Tricholomatineae</taxon>
        <taxon>Clitocybaceae</taxon>
        <taxon>Collybia</taxon>
    </lineage>
</organism>
<dbReference type="InterPro" id="IPR036318">
    <property type="entry name" value="FAD-bd_PCMH-like_sf"/>
</dbReference>
<protein>
    <recommendedName>
        <fullName evidence="6">FAD-binding PCMH-type domain-containing protein</fullName>
    </recommendedName>
</protein>
<evidence type="ECO:0000256" key="2">
    <source>
        <dbReference type="ARBA" id="ARBA00005466"/>
    </source>
</evidence>
<dbReference type="EMBL" id="MU150317">
    <property type="protein sequence ID" value="KAF9459412.1"/>
    <property type="molecule type" value="Genomic_DNA"/>
</dbReference>
<sequence length="467" mass="49982">MASPSTAALKLDLKGEAIDQGGPGYAEAIARWAINAERKAAIVAFVKDTADITAAIKHARKHKLQIAIRGGGHSAAGASSVEGGLVIDLSRYMNGVKIDTGKNLAYVGGGALWETVDKTAIEHGLATVGGTVNHTGVGGLTLGGGYGYLSGSHGLVIDNLVQATVVTADGSVLTASEKENPDLFFGIRGGGSNFGVIAEFVLQLHPQRRTVYAGFIIFPPTALEKVISATAEWYSKASEKEGMLQFTTVGPDGNPAVVLAVFYNGSEAEGREAYKIFYDIGPVADTTAEVPYEQVNGLQNERTKHGSCVYLKGLAHRKPHFPSISKVFDKVIDMAKNTQIQATIIYEYFPLGKIRSIPNGTTAFRRDPTNAVLISITWEKNLVENNEKARAFAHEFAAIISGGQTEVSASEGLGYSNYDPGAAVGEKDGVPDKAKLVFVENYPKLQQIKKRYDPENMFNKWFPITPA</sequence>
<dbReference type="InterPro" id="IPR012951">
    <property type="entry name" value="BBE"/>
</dbReference>
<keyword evidence="8" id="KW-1185">Reference proteome</keyword>
<dbReference type="SUPFAM" id="SSF56176">
    <property type="entry name" value="FAD-binding/transporter-associated domain-like"/>
    <property type="match status" value="1"/>
</dbReference>